<dbReference type="InterPro" id="IPR036573">
    <property type="entry name" value="CBM_sf_5/12"/>
</dbReference>
<evidence type="ECO:0000256" key="3">
    <source>
        <dbReference type="ARBA" id="ARBA00022764"/>
    </source>
</evidence>
<accession>C5C206</accession>
<dbReference type="SMART" id="SM00495">
    <property type="entry name" value="ChtBD3"/>
    <property type="match status" value="2"/>
</dbReference>
<dbReference type="Gene3D" id="2.10.10.20">
    <property type="entry name" value="Carbohydrate-binding module superfamily 5/12"/>
    <property type="match status" value="2"/>
</dbReference>
<dbReference type="CAZy" id="CBM5">
    <property type="family name" value="Carbohydrate-Binding Module Family 5"/>
</dbReference>
<dbReference type="Gene3D" id="1.50.10.100">
    <property type="entry name" value="Chondroitin AC/alginate lyase"/>
    <property type="match status" value="1"/>
</dbReference>
<dbReference type="PANTHER" id="PTHR39210">
    <property type="entry name" value="HEPARIN-SULFATE LYASE"/>
    <property type="match status" value="1"/>
</dbReference>
<keyword evidence="2" id="KW-0732">Signal</keyword>
<dbReference type="EMBL" id="CP001618">
    <property type="protein sequence ID" value="ACQ81631.1"/>
    <property type="molecule type" value="Genomic_DNA"/>
</dbReference>
<evidence type="ECO:0000256" key="6">
    <source>
        <dbReference type="SAM" id="MobiDB-lite"/>
    </source>
</evidence>
<keyword evidence="4" id="KW-0378">Hydrolase</keyword>
<reference evidence="8 9" key="1">
    <citation type="journal article" date="2009" name="Stand. Genomic Sci.">
        <title>Complete genome sequence of Beutenbergia cavernae type strain (HKI 0122).</title>
        <authorList>
            <person name="Land M."/>
            <person name="Pukall R."/>
            <person name="Abt B."/>
            <person name="Goker M."/>
            <person name="Rohde M."/>
            <person name="Glavina Del Rio T."/>
            <person name="Tice H."/>
            <person name="Copeland A."/>
            <person name="Cheng J.F."/>
            <person name="Lucas S."/>
            <person name="Chen F."/>
            <person name="Nolan M."/>
            <person name="Bruce D."/>
            <person name="Goodwin L."/>
            <person name="Pitluck S."/>
            <person name="Ivanova N."/>
            <person name="Mavromatis K."/>
            <person name="Ovchinnikova G."/>
            <person name="Pati A."/>
            <person name="Chen A."/>
            <person name="Palaniappan K."/>
            <person name="Hauser L."/>
            <person name="Chang Y.J."/>
            <person name="Jefferies C.C."/>
            <person name="Saunders E."/>
            <person name="Brettin T."/>
            <person name="Detter J.C."/>
            <person name="Han C."/>
            <person name="Chain P."/>
            <person name="Bristow J."/>
            <person name="Eisen J.A."/>
            <person name="Markowitz V."/>
            <person name="Hugenholtz P."/>
            <person name="Kyrpides N.C."/>
            <person name="Klenk H.P."/>
            <person name="Lapidus A."/>
        </authorList>
    </citation>
    <scope>NUCLEOTIDE SEQUENCE [LARGE SCALE GENOMIC DNA]</scope>
    <source>
        <strain evidence="9">ATCC BAA-8 / DSM 12333 / NBRC 16432</strain>
    </source>
</reference>
<dbReference type="PANTHER" id="PTHR39210:SF1">
    <property type="entry name" value="HEPARIN-SULFATE LYASE"/>
    <property type="match status" value="1"/>
</dbReference>
<dbReference type="STRING" id="471853.Bcav_3389"/>
<dbReference type="GO" id="GO:0004553">
    <property type="term" value="F:hydrolase activity, hydrolyzing O-glycosyl compounds"/>
    <property type="evidence" value="ECO:0007669"/>
    <property type="project" value="InterPro"/>
</dbReference>
<dbReference type="HOGENOM" id="CLU_264894_0_0_11"/>
<dbReference type="SUPFAM" id="SSF51055">
    <property type="entry name" value="Carbohydrate binding domain"/>
    <property type="match status" value="2"/>
</dbReference>
<dbReference type="Gene3D" id="2.60.120.560">
    <property type="entry name" value="Exo-inulinase, domain 1"/>
    <property type="match status" value="2"/>
</dbReference>
<gene>
    <name evidence="8" type="ordered locus">Bcav_3389</name>
</gene>
<evidence type="ECO:0000256" key="1">
    <source>
        <dbReference type="ARBA" id="ARBA00004418"/>
    </source>
</evidence>
<dbReference type="SUPFAM" id="SSF48230">
    <property type="entry name" value="Chondroitin AC/alginate lyase"/>
    <property type="match status" value="1"/>
</dbReference>
<keyword evidence="5" id="KW-0456">Lyase</keyword>
<dbReference type="CDD" id="cd12215">
    <property type="entry name" value="ChiC_BD"/>
    <property type="match status" value="2"/>
</dbReference>
<dbReference type="InterPro" id="IPR031680">
    <property type="entry name" value="Hepar_II_III_N"/>
</dbReference>
<sequence length="1260" mass="133787">MTSSASRTTQHHPAGPPGATRRRRRSGSARARAVAAAVVGLALLSPGLVSVPAAAQGESDLGELLDLTRPELAAVAARLADGDEAGAADEVLQFYAHRTGIEFPAPSGGGLGDATADELAAGIFRFGTETRDFYDDAAQRIDVDWQDTWGGTEDVPGGAQVLMTDLSFMPTLVYASLHETDPERRQAYATAWMQISLDLFEDVTSWPTNRNLSAAKRLAQLVSAFSVFRTEPTLAAGDLVTYLVGVHATTDRLTVVLPIHGGNNQYLSIARSIYYSAVYFPEFSASFVWEPNAARAVEWFVDRHIKSDSVYSEPTVNYQAYAADLLNGVITMADLNGRTLPASIARASDWIADSLFATRMPNLQAALVGDAKDPDAGIGAIRTSGERNGWSDFAWVASDRTEGSAPTLGSTVYPVSFAVQRSGWDSDARYMLINNQNTTYTASHRHPDDLSVVMAAYGRPLIVDPGAHEYTATPTNDWMRKTTEAHNTVEVDGLPQRAGVTRATWLWRSNAGLDVYRGEALGYDPVSHDRVVYFVKPGFWIVSDSLTGDTAAHDYRQLWHFPGDPVVVNPSTHAATVGFDTVPGADPVAGVQLVPVASGGADLTPTVHDDGAVQLVGGELLTDVDFLSYDWSATGATGVDTVVFPGEAGPAPSVSATRIELPGVDHSVATAMQIELPESVGRFYLSREATPTPRTFGTAATDGESAYLERDAAGALTRFALTSGTTLADDGASLVEASDVVSDLDVGLQGSTATVSLGDPFSGTISIHAPAASVVMVNGSPTTFTRTGDLVTITLAPDLDLPTVLEEEFDDAGLDSTVYDFADGDLEGWTPQQATWSLGGPDGSRLAQSSTEDVQSFAVQQDVPTDLVMSAEIEPGAAGQATTRTGLAFRYRDSRNYYRANLLNTREDVTLQIVKVYNGEQEVLAERGVPLDVGAAHLLTVSAVGSHLTATVGDTSIAADDTRLTNGGVAAYTHRRAATFDDITISEAIDGSTWQGIGGEVSVEEGQLHVAPSDGRAHVLARSTMPERFSEQCDYAATATITLGGVGQAGISLRDSTDSYGYRIHVGRTSAGTWYASVIREAHRSGPVTLASVSIPERPDGPVELGTTVHGDLITVTIDGAQVAQVRDTVVRSGGVGLYATVASTVDDLTVARSCGSDEPVLVPEPEGWEAATAYGAGDLVAHDDATWLASWWTQGEEPGQPYGAWQEIGVADDGAALWTPSRVFVAGDVVEHESLRYRAAWWTRNQVPGDPHGPWQPTD</sequence>
<dbReference type="GO" id="GO:0005975">
    <property type="term" value="P:carbohydrate metabolic process"/>
    <property type="evidence" value="ECO:0007669"/>
    <property type="project" value="InterPro"/>
</dbReference>
<feature type="domain" description="Chitin-binding type-3" evidence="7">
    <location>
        <begin position="1166"/>
        <end position="1209"/>
    </location>
</feature>
<evidence type="ECO:0000256" key="5">
    <source>
        <dbReference type="ARBA" id="ARBA00023239"/>
    </source>
</evidence>
<dbReference type="GO" id="GO:0005576">
    <property type="term" value="C:extracellular region"/>
    <property type="evidence" value="ECO:0007669"/>
    <property type="project" value="InterPro"/>
</dbReference>
<dbReference type="InterPro" id="IPR003610">
    <property type="entry name" value="CBM5/12"/>
</dbReference>
<comment type="subcellular location">
    <subcellularLocation>
        <location evidence="1">Periplasm</location>
    </subcellularLocation>
</comment>
<keyword evidence="9" id="KW-1185">Reference proteome</keyword>
<evidence type="ECO:0000259" key="7">
    <source>
        <dbReference type="SMART" id="SM00495"/>
    </source>
</evidence>
<feature type="region of interest" description="Disordered" evidence="6">
    <location>
        <begin position="1"/>
        <end position="27"/>
    </location>
</feature>
<protein>
    <submittedName>
        <fullName evidence="8">Heparinase II/III family protein</fullName>
    </submittedName>
</protein>
<dbReference type="AlphaFoldDB" id="C5C206"/>
<dbReference type="InterPro" id="IPR008929">
    <property type="entry name" value="Chondroitin_lyas"/>
</dbReference>
<organism evidence="8 9">
    <name type="scientific">Beutenbergia cavernae (strain ATCC BAA-8 / DSM 12333 / CCUG 43141 / JCM 11478 / NBRC 16432 / NCIMB 13614 / HKI 0122)</name>
    <dbReference type="NCBI Taxonomy" id="471853"/>
    <lineage>
        <taxon>Bacteria</taxon>
        <taxon>Bacillati</taxon>
        <taxon>Actinomycetota</taxon>
        <taxon>Actinomycetes</taxon>
        <taxon>Micrococcales</taxon>
        <taxon>Beutenbergiaceae</taxon>
        <taxon>Beutenbergia</taxon>
    </lineage>
</organism>
<name>C5C206_BEUC1</name>
<dbReference type="InterPro" id="IPR012480">
    <property type="entry name" value="Hepar_II_III_C"/>
</dbReference>
<dbReference type="KEGG" id="bcv:Bcav_3389"/>
<evidence type="ECO:0000256" key="2">
    <source>
        <dbReference type="ARBA" id="ARBA00022729"/>
    </source>
</evidence>
<feature type="domain" description="Chitin-binding type-3" evidence="7">
    <location>
        <begin position="1216"/>
        <end position="1259"/>
    </location>
</feature>
<proteinExistence type="predicted"/>
<keyword evidence="3" id="KW-0574">Periplasm</keyword>
<dbReference type="CAZy" id="CBM66">
    <property type="family name" value="Carbohydrate-Binding Module Family 66"/>
</dbReference>
<dbReference type="Proteomes" id="UP000007962">
    <property type="component" value="Chromosome"/>
</dbReference>
<evidence type="ECO:0000313" key="8">
    <source>
        <dbReference type="EMBL" id="ACQ81631.1"/>
    </source>
</evidence>
<evidence type="ECO:0000313" key="9">
    <source>
        <dbReference type="Proteomes" id="UP000007962"/>
    </source>
</evidence>
<dbReference type="Pfam" id="PF16889">
    <property type="entry name" value="Hepar_II_III_N"/>
    <property type="match status" value="1"/>
</dbReference>
<dbReference type="RefSeq" id="WP_015883868.1">
    <property type="nucleotide sequence ID" value="NC_012669.1"/>
</dbReference>
<evidence type="ECO:0000256" key="4">
    <source>
        <dbReference type="ARBA" id="ARBA00022801"/>
    </source>
</evidence>
<dbReference type="GO" id="GO:0016829">
    <property type="term" value="F:lyase activity"/>
    <property type="evidence" value="ECO:0007669"/>
    <property type="project" value="UniProtKB-KW"/>
</dbReference>
<dbReference type="eggNOG" id="COG3979">
    <property type="taxonomic scope" value="Bacteria"/>
</dbReference>
<dbReference type="Pfam" id="PF02839">
    <property type="entry name" value="CBM_5_12"/>
    <property type="match status" value="2"/>
</dbReference>
<dbReference type="Gene3D" id="2.70.98.70">
    <property type="match status" value="1"/>
</dbReference>
<dbReference type="GO" id="GO:0042597">
    <property type="term" value="C:periplasmic space"/>
    <property type="evidence" value="ECO:0007669"/>
    <property type="project" value="UniProtKB-SubCell"/>
</dbReference>
<dbReference type="GO" id="GO:0030246">
    <property type="term" value="F:carbohydrate binding"/>
    <property type="evidence" value="ECO:0007669"/>
    <property type="project" value="InterPro"/>
</dbReference>
<dbReference type="OrthoDB" id="99456at2"/>
<dbReference type="Pfam" id="PF07940">
    <property type="entry name" value="Hepar_II_III_C"/>
    <property type="match status" value="1"/>
</dbReference>